<dbReference type="PANTHER" id="PTHR43839">
    <property type="entry name" value="OPPC IN A BINDING PROTEIN-DEPENDENT TRANSPORT SYSTEM"/>
    <property type="match status" value="1"/>
</dbReference>
<evidence type="ECO:0000256" key="5">
    <source>
        <dbReference type="ARBA" id="ARBA00023136"/>
    </source>
</evidence>
<keyword evidence="5 6" id="KW-0472">Membrane</keyword>
<name>A0ABU5CDV4_9BACI</name>
<gene>
    <name evidence="8" type="ORF">P5G51_002685</name>
</gene>
<dbReference type="Pfam" id="PF00528">
    <property type="entry name" value="BPD_transp_1"/>
    <property type="match status" value="1"/>
</dbReference>
<sequence>MTWFTPFGAEEQYSFWQKAVFELIILTIVAIPTTSLLIGNQINQVYKEEFISSAKTLGGSRFFILKKHVLPHMKPRILIQFTQEIVQVLILLIHLGFFRILFGGTSELGYDPSQKVYISLSSEWSGMVGEGFGHLNGWWWTFSVPPSPFRLLFLH</sequence>
<feature type="transmembrane region" description="Helical" evidence="6">
    <location>
        <begin position="77"/>
        <end position="102"/>
    </location>
</feature>
<evidence type="ECO:0000256" key="4">
    <source>
        <dbReference type="ARBA" id="ARBA00022989"/>
    </source>
</evidence>
<reference evidence="8 9" key="1">
    <citation type="submission" date="2023-10" db="EMBL/GenBank/DDBJ databases">
        <title>179-bfca-hs.</title>
        <authorList>
            <person name="Miliotis G."/>
            <person name="Sengupta P."/>
            <person name="Hameed A."/>
            <person name="Chuvochina M."/>
            <person name="Mcdonagh F."/>
            <person name="Simpson A.C."/>
            <person name="Singh N.K."/>
            <person name="Rekha P.D."/>
            <person name="Raman K."/>
            <person name="Hugenholtz P."/>
            <person name="Venkateswaran K."/>
        </authorList>
    </citation>
    <scope>NUCLEOTIDE SEQUENCE [LARGE SCALE GENOMIC DNA]</scope>
    <source>
        <strain evidence="8 9">179-BFC-A-HS</strain>
    </source>
</reference>
<evidence type="ECO:0000256" key="6">
    <source>
        <dbReference type="SAM" id="Phobius"/>
    </source>
</evidence>
<keyword evidence="4 6" id="KW-1133">Transmembrane helix</keyword>
<protein>
    <submittedName>
        <fullName evidence="8">ABC transporter permease subunit</fullName>
    </submittedName>
</protein>
<dbReference type="RefSeq" id="WP_320384199.1">
    <property type="nucleotide sequence ID" value="NZ_JAROCA020000001.1"/>
</dbReference>
<evidence type="ECO:0000313" key="8">
    <source>
        <dbReference type="EMBL" id="MDY0404461.1"/>
    </source>
</evidence>
<evidence type="ECO:0000313" key="9">
    <source>
        <dbReference type="Proteomes" id="UP001228376"/>
    </source>
</evidence>
<keyword evidence="3 6" id="KW-0812">Transmembrane</keyword>
<evidence type="ECO:0000256" key="3">
    <source>
        <dbReference type="ARBA" id="ARBA00022692"/>
    </source>
</evidence>
<dbReference type="EMBL" id="JAROCA020000001">
    <property type="protein sequence ID" value="MDY0404461.1"/>
    <property type="molecule type" value="Genomic_DNA"/>
</dbReference>
<dbReference type="PANTHER" id="PTHR43839:SF3">
    <property type="entry name" value="OLIGOPEPTIDE ABC TRANSPORTER, PERMEASE PROTEIN"/>
    <property type="match status" value="1"/>
</dbReference>
<dbReference type="SUPFAM" id="SSF161098">
    <property type="entry name" value="MetI-like"/>
    <property type="match status" value="1"/>
</dbReference>
<keyword evidence="2" id="KW-0813">Transport</keyword>
<comment type="subcellular location">
    <subcellularLocation>
        <location evidence="1">Membrane</location>
        <topology evidence="1">Multi-pass membrane protein</topology>
    </subcellularLocation>
</comment>
<dbReference type="Proteomes" id="UP001228376">
    <property type="component" value="Unassembled WGS sequence"/>
</dbReference>
<comment type="caution">
    <text evidence="8">The sequence shown here is derived from an EMBL/GenBank/DDBJ whole genome shotgun (WGS) entry which is preliminary data.</text>
</comment>
<evidence type="ECO:0000259" key="7">
    <source>
        <dbReference type="Pfam" id="PF00528"/>
    </source>
</evidence>
<feature type="transmembrane region" description="Helical" evidence="6">
    <location>
        <begin position="20"/>
        <end position="38"/>
    </location>
</feature>
<dbReference type="InterPro" id="IPR000515">
    <property type="entry name" value="MetI-like"/>
</dbReference>
<evidence type="ECO:0000256" key="1">
    <source>
        <dbReference type="ARBA" id="ARBA00004141"/>
    </source>
</evidence>
<organism evidence="8 9">
    <name type="scientific">Tigheibacillus jepli</name>
    <dbReference type="NCBI Taxonomy" id="3035914"/>
    <lineage>
        <taxon>Bacteria</taxon>
        <taxon>Bacillati</taxon>
        <taxon>Bacillota</taxon>
        <taxon>Bacilli</taxon>
        <taxon>Bacillales</taxon>
        <taxon>Bacillaceae</taxon>
        <taxon>Tigheibacillus</taxon>
    </lineage>
</organism>
<keyword evidence="9" id="KW-1185">Reference proteome</keyword>
<evidence type="ECO:0000256" key="2">
    <source>
        <dbReference type="ARBA" id="ARBA00022448"/>
    </source>
</evidence>
<dbReference type="InterPro" id="IPR035906">
    <property type="entry name" value="MetI-like_sf"/>
</dbReference>
<accession>A0ABU5CDV4</accession>
<dbReference type="Gene3D" id="1.10.3720.10">
    <property type="entry name" value="MetI-like"/>
    <property type="match status" value="1"/>
</dbReference>
<feature type="domain" description="ABC transmembrane type-1" evidence="7">
    <location>
        <begin position="14"/>
        <end position="98"/>
    </location>
</feature>
<proteinExistence type="predicted"/>